<evidence type="ECO:0000259" key="3">
    <source>
        <dbReference type="PROSITE" id="PS51272"/>
    </source>
</evidence>
<dbReference type="PANTHER" id="PTHR43308">
    <property type="entry name" value="OUTER MEMBRANE PROTEIN ALPHA-RELATED"/>
    <property type="match status" value="1"/>
</dbReference>
<keyword evidence="1" id="KW-0677">Repeat</keyword>
<dbReference type="PROSITE" id="PS51272">
    <property type="entry name" value="SLH"/>
    <property type="match status" value="3"/>
</dbReference>
<dbReference type="Pfam" id="PF09992">
    <property type="entry name" value="NAGPA"/>
    <property type="match status" value="1"/>
</dbReference>
<proteinExistence type="predicted"/>
<keyword evidence="5" id="KW-1185">Reference proteome</keyword>
<gene>
    <name evidence="4" type="ORF">L7E55_01055</name>
</gene>
<dbReference type="EMBL" id="JAKOAV010000001">
    <property type="protein sequence ID" value="MDF9406960.1"/>
    <property type="molecule type" value="Genomic_DNA"/>
</dbReference>
<feature type="chain" id="PRO_5040752088" evidence="2">
    <location>
        <begin position="28"/>
        <end position="742"/>
    </location>
</feature>
<keyword evidence="2" id="KW-0732">Signal</keyword>
<organism evidence="4 5">
    <name type="scientific">Pelotomaculum isophthalicicum JI</name>
    <dbReference type="NCBI Taxonomy" id="947010"/>
    <lineage>
        <taxon>Bacteria</taxon>
        <taxon>Bacillati</taxon>
        <taxon>Bacillota</taxon>
        <taxon>Clostridia</taxon>
        <taxon>Eubacteriales</taxon>
        <taxon>Desulfotomaculaceae</taxon>
        <taxon>Pelotomaculum</taxon>
    </lineage>
</organism>
<reference evidence="4" key="1">
    <citation type="submission" date="2022-02" db="EMBL/GenBank/DDBJ databases">
        <authorList>
            <person name="Leng L."/>
        </authorList>
    </citation>
    <scope>NUCLEOTIDE SEQUENCE</scope>
    <source>
        <strain evidence="4">JI</strain>
    </source>
</reference>
<dbReference type="AlphaFoldDB" id="A0A9X4H066"/>
<dbReference type="RefSeq" id="WP_277442105.1">
    <property type="nucleotide sequence ID" value="NZ_JAKOAV010000001.1"/>
</dbReference>
<evidence type="ECO:0000313" key="5">
    <source>
        <dbReference type="Proteomes" id="UP001154312"/>
    </source>
</evidence>
<evidence type="ECO:0000313" key="4">
    <source>
        <dbReference type="EMBL" id="MDF9406960.1"/>
    </source>
</evidence>
<dbReference type="InterPro" id="IPR051465">
    <property type="entry name" value="Cell_Envelope_Struct_Comp"/>
</dbReference>
<feature type="domain" description="SLH" evidence="3">
    <location>
        <begin position="683"/>
        <end position="742"/>
    </location>
</feature>
<dbReference type="PANTHER" id="PTHR43308:SF5">
    <property type="entry name" value="S-LAYER PROTEIN _ PEPTIDOGLYCAN ENDO-BETA-N-ACETYLGLUCOSAMINIDASE"/>
    <property type="match status" value="1"/>
</dbReference>
<accession>A0A9X4H066</accession>
<feature type="signal peptide" evidence="2">
    <location>
        <begin position="1"/>
        <end position="27"/>
    </location>
</feature>
<evidence type="ECO:0000256" key="2">
    <source>
        <dbReference type="SAM" id="SignalP"/>
    </source>
</evidence>
<name>A0A9X4H066_9FIRM</name>
<dbReference type="InterPro" id="IPR018711">
    <property type="entry name" value="NAGPA"/>
</dbReference>
<evidence type="ECO:0000256" key="1">
    <source>
        <dbReference type="ARBA" id="ARBA00022737"/>
    </source>
</evidence>
<protein>
    <submittedName>
        <fullName evidence="4">S-layer homology domain-containing protein</fullName>
    </submittedName>
</protein>
<dbReference type="InterPro" id="IPR001119">
    <property type="entry name" value="SLH_dom"/>
</dbReference>
<dbReference type="Proteomes" id="UP001154312">
    <property type="component" value="Unassembled WGS sequence"/>
</dbReference>
<feature type="domain" description="SLH" evidence="3">
    <location>
        <begin position="619"/>
        <end position="682"/>
    </location>
</feature>
<comment type="caution">
    <text evidence="4">The sequence shown here is derived from an EMBL/GenBank/DDBJ whole genome shotgun (WGS) entry which is preliminary data.</text>
</comment>
<sequence>MRMIMRIVLSILTAAILFCLAAASAVAGELPARGSFFSVQNRQKETISEGVTLINYSLDLQGDPVRLSVLQVDLRNPYVKIDSLIGSDGTLGSTQQVGKMAERSGAVAAINAGFFIIAQGKPLGMIVRNGELVSSPIMRSDMPVFALGMDGRPLMDFFKFSGEVKAANGTTFALFGVNKLLYNLENGGLSDTDQLTLYNRNWGQYSRGGDDQLPGAVETVVENNVVTKQVVAGAPLPIPANGYILWGHGKAADFMSKNMPVGSQVKVSYQTTPAFEKIKLSTGSNSFLVQQGKVAAFQEELKGNNSRTAVASSDNGKLLYLVAVEKSDQSRGLEQEELAELLVAMGVDTALNLDGGGSTTMVAKHLGDTGISAVIQPKEGWQRPVTDGLGIFNTAPPGEPAGLIISGPDMVLAGTDSSYTVKGYDTHYYPWQPPNLNWRASGGGNIANGVFSAGSGGDVVIEVTSGAVKGTKKVHVIGAGEIKALQVEPKVIKTGSGQPVALTFTVVTRDGQVLPLEARYVTVRASTGTVNNGVFSPGKDGGKGILEASYQGLTVQVPIRSASLFKDTENNWANDQINELAEAGIIQGYEDGLYHPAEPVTRAQVVTLLARLLHWTPVEGQLNFKDEVPDWAQNAVATAVARGVVSGYPDQTFQPDRPVTRAEVSVILDHAIKFTGDDKVLDFKDAGTVPDWAKAAMAKVVSAGIIRGYEDGSLKSEANLTRAEIAVLITRLIGSNYVKVEK</sequence>
<dbReference type="Pfam" id="PF00395">
    <property type="entry name" value="SLH"/>
    <property type="match status" value="3"/>
</dbReference>
<feature type="domain" description="SLH" evidence="3">
    <location>
        <begin position="560"/>
        <end position="617"/>
    </location>
</feature>